<dbReference type="Ensembl" id="ENSSSUT00005017232.1">
    <property type="protein sequence ID" value="ENSSSUP00005015098.1"/>
    <property type="gene ID" value="ENSSSUG00005009775.1"/>
</dbReference>
<dbReference type="AlphaFoldDB" id="A0A673TT96"/>
<feature type="region of interest" description="Disordered" evidence="6">
    <location>
        <begin position="140"/>
        <end position="159"/>
    </location>
</feature>
<dbReference type="GO" id="GO:0016020">
    <property type="term" value="C:membrane"/>
    <property type="evidence" value="ECO:0007669"/>
    <property type="project" value="UniProtKB-SubCell"/>
</dbReference>
<protein>
    <recommendedName>
        <fullName evidence="7">SPATA31-like domain-containing protein</fullName>
    </recommendedName>
</protein>
<evidence type="ECO:0000259" key="7">
    <source>
        <dbReference type="Pfam" id="PF15371"/>
    </source>
</evidence>
<evidence type="ECO:0000256" key="4">
    <source>
        <dbReference type="ARBA" id="ARBA00023136"/>
    </source>
</evidence>
<organism evidence="8 9">
    <name type="scientific">Suricata suricatta</name>
    <name type="common">Meerkat</name>
    <dbReference type="NCBI Taxonomy" id="37032"/>
    <lineage>
        <taxon>Eukaryota</taxon>
        <taxon>Metazoa</taxon>
        <taxon>Chordata</taxon>
        <taxon>Craniata</taxon>
        <taxon>Vertebrata</taxon>
        <taxon>Euteleostomi</taxon>
        <taxon>Mammalia</taxon>
        <taxon>Eutheria</taxon>
        <taxon>Laurasiatheria</taxon>
        <taxon>Carnivora</taxon>
        <taxon>Feliformia</taxon>
        <taxon>Herpestidae</taxon>
        <taxon>Suricata</taxon>
    </lineage>
</organism>
<evidence type="ECO:0000256" key="1">
    <source>
        <dbReference type="ARBA" id="ARBA00004167"/>
    </source>
</evidence>
<reference evidence="8" key="3">
    <citation type="submission" date="2025-09" db="UniProtKB">
        <authorList>
            <consortium name="Ensembl"/>
        </authorList>
    </citation>
    <scope>IDENTIFICATION</scope>
</reference>
<reference evidence="8" key="2">
    <citation type="submission" date="2025-08" db="UniProtKB">
        <authorList>
            <consortium name="Ensembl"/>
        </authorList>
    </citation>
    <scope>IDENTIFICATION</scope>
</reference>
<dbReference type="OMA" id="HYDTIHI"/>
<dbReference type="InterPro" id="IPR027970">
    <property type="entry name" value="SPATA31-like"/>
</dbReference>
<evidence type="ECO:0000313" key="8">
    <source>
        <dbReference type="Ensembl" id="ENSSSUP00005015098.1"/>
    </source>
</evidence>
<sequence>MLCFTFFCGLGLLLLFLCYLIEIPFPTWNTKSIRKHQGRANKRRNGGTLQGWKCSQREEEELRKRILNWRSPLGRHYDTIHIRQLLCPDPFCEVCNNTTADIKCLLYPEALEDATPLPSTAPVTDSLFALSSAFSADPPGDLISASLPEPPPPPASTFPPNPVTPLAGFCPPSPLDHSLPAEHFPPLEFDFPDDYF</sequence>
<accession>A0A673TT96</accession>
<dbReference type="PANTHER" id="PTHR21859">
    <property type="entry name" value="ACROSOME-SPECIFIC PROTEIN"/>
    <property type="match status" value="1"/>
</dbReference>
<evidence type="ECO:0000256" key="5">
    <source>
        <dbReference type="ARBA" id="ARBA00035009"/>
    </source>
</evidence>
<dbReference type="PANTHER" id="PTHR21859:SF12">
    <property type="entry name" value="SPERMATOGENESIS-ASSOCIATED PROTEIN 31D1"/>
    <property type="match status" value="1"/>
</dbReference>
<dbReference type="Proteomes" id="UP000472268">
    <property type="component" value="Chromosome 13"/>
</dbReference>
<keyword evidence="4" id="KW-0472">Membrane</keyword>
<evidence type="ECO:0000313" key="9">
    <source>
        <dbReference type="Proteomes" id="UP000472268"/>
    </source>
</evidence>
<evidence type="ECO:0000256" key="2">
    <source>
        <dbReference type="ARBA" id="ARBA00022692"/>
    </source>
</evidence>
<keyword evidence="9" id="KW-1185">Reference proteome</keyword>
<comment type="similarity">
    <text evidence="5">Belongs to the SPATA31 family.</text>
</comment>
<dbReference type="Pfam" id="PF15371">
    <property type="entry name" value="DUF4599"/>
    <property type="match status" value="1"/>
</dbReference>
<feature type="compositionally biased region" description="Pro residues" evidence="6">
    <location>
        <begin position="148"/>
        <end position="159"/>
    </location>
</feature>
<keyword evidence="3" id="KW-1133">Transmembrane helix</keyword>
<name>A0A673TT96_SURSU</name>
<evidence type="ECO:0000256" key="3">
    <source>
        <dbReference type="ARBA" id="ARBA00022989"/>
    </source>
</evidence>
<comment type="subcellular location">
    <subcellularLocation>
        <location evidence="1">Membrane</location>
        <topology evidence="1">Single-pass membrane protein</topology>
    </subcellularLocation>
</comment>
<evidence type="ECO:0000256" key="6">
    <source>
        <dbReference type="SAM" id="MobiDB-lite"/>
    </source>
</evidence>
<reference evidence="8 9" key="1">
    <citation type="submission" date="2019-05" db="EMBL/GenBank/DDBJ databases">
        <title>A Chromosome-scale Meerkat (S. suricatta) Genome Assembly.</title>
        <authorList>
            <person name="Dudchenko O."/>
            <person name="Lieberman Aiden E."/>
            <person name="Tung J."/>
            <person name="Barreiro L.B."/>
            <person name="Clutton-Brock T.H."/>
        </authorList>
    </citation>
    <scope>NUCLEOTIDE SEQUENCE [LARGE SCALE GENOMIC DNA]</scope>
</reference>
<feature type="domain" description="SPATA31-like" evidence="7">
    <location>
        <begin position="39"/>
        <end position="122"/>
    </location>
</feature>
<keyword evidence="2" id="KW-0812">Transmembrane</keyword>
<proteinExistence type="inferred from homology"/>